<proteinExistence type="predicted"/>
<comment type="caution">
    <text evidence="1">The sequence shown here is derived from an EMBL/GenBank/DDBJ whole genome shotgun (WGS) entry which is preliminary data.</text>
</comment>
<dbReference type="RefSeq" id="WP_349758351.1">
    <property type="nucleotide sequence ID" value="NZ_JBEGCI010000006.1"/>
</dbReference>
<protein>
    <submittedName>
        <fullName evidence="1">Phage exclusion protein Lit family protein</fullName>
    </submittedName>
</protein>
<dbReference type="EMBL" id="JBEGCI010000006">
    <property type="protein sequence ID" value="MEQ6888830.1"/>
    <property type="molecule type" value="Genomic_DNA"/>
</dbReference>
<accession>A0ABV1N523</accession>
<dbReference type="Proteomes" id="UP001472978">
    <property type="component" value="Unassembled WGS sequence"/>
</dbReference>
<name>A0ABV1N523_9GAMM</name>
<keyword evidence="2" id="KW-1185">Reference proteome</keyword>
<sequence>MLRSVATARRLEKALYAKGGMVEATSIVRKLFDGVVPERATDIEAITQKYDHKFRLIADREGFNLDAGGFSAIQYTSRSTRQMWLFGYAGMQALHCYSSLIVLLKSLNKTLEIDEVNRMPGQAEEDEKFKKIVDAVKDLNSVFHEDDFSWPSDIPEPESGRPEDAERAAVFDLTCMATAYVFLHELKHVIFSAEGDAPEDPRIEEYRCDEFAKEMMISEIRQYAESSGYPEDEVIRKRMMGVALASAFILFATGKDRFAGSESHPPVHGRWLATVKDVNLPDDDWFWLYFSSLSLALLKYYSISISPKTIQSYKSLCLDLVVDLENGI</sequence>
<reference evidence="1 2" key="1">
    <citation type="submission" date="2024-05" db="EMBL/GenBank/DDBJ databases">
        <title>Halomonas sp. CS7 16S ribosomal RNA gene Genome sequencing and assembly.</title>
        <authorList>
            <person name="Yook S."/>
        </authorList>
    </citation>
    <scope>NUCLEOTIDE SEQUENCE [LARGE SCALE GENOMIC DNA]</scope>
    <source>
        <strain evidence="1 2">CS7</strain>
    </source>
</reference>
<evidence type="ECO:0000313" key="1">
    <source>
        <dbReference type="EMBL" id="MEQ6888830.1"/>
    </source>
</evidence>
<organism evidence="1 2">
    <name type="scientific">Halomonas pelophila</name>
    <dbReference type="NCBI Taxonomy" id="3151122"/>
    <lineage>
        <taxon>Bacteria</taxon>
        <taxon>Pseudomonadati</taxon>
        <taxon>Pseudomonadota</taxon>
        <taxon>Gammaproteobacteria</taxon>
        <taxon>Oceanospirillales</taxon>
        <taxon>Halomonadaceae</taxon>
        <taxon>Halomonas</taxon>
    </lineage>
</organism>
<evidence type="ECO:0000313" key="2">
    <source>
        <dbReference type="Proteomes" id="UP001472978"/>
    </source>
</evidence>
<dbReference type="Pfam" id="PF10463">
    <property type="entry name" value="Peptidase_U49"/>
    <property type="match status" value="1"/>
</dbReference>
<gene>
    <name evidence="1" type="ORF">ABE957_09125</name>
</gene>
<dbReference type="InterPro" id="IPR019504">
    <property type="entry name" value="Peptidase_U49_Lit_pept"/>
</dbReference>